<dbReference type="OrthoDB" id="2384430at2759"/>
<protein>
    <submittedName>
        <fullName evidence="1">Unnamed protein product</fullName>
    </submittedName>
</protein>
<organism evidence="1 2">
    <name type="scientific">Phytophthora lilii</name>
    <dbReference type="NCBI Taxonomy" id="2077276"/>
    <lineage>
        <taxon>Eukaryota</taxon>
        <taxon>Sar</taxon>
        <taxon>Stramenopiles</taxon>
        <taxon>Oomycota</taxon>
        <taxon>Peronosporomycetes</taxon>
        <taxon>Peronosporales</taxon>
        <taxon>Peronosporaceae</taxon>
        <taxon>Phytophthora</taxon>
    </lineage>
</organism>
<sequence>MMEQYDEVASRDLLVHLRYNVHGNAGGSTSEGEHTQPTAKRVMNGDQTVAEAHGIQFKIVEFPPPN</sequence>
<keyword evidence="2" id="KW-1185">Reference proteome</keyword>
<dbReference type="EMBL" id="BSXW01000188">
    <property type="protein sequence ID" value="GMF14255.1"/>
    <property type="molecule type" value="Genomic_DNA"/>
</dbReference>
<comment type="caution">
    <text evidence="1">The sequence shown here is derived from an EMBL/GenBank/DDBJ whole genome shotgun (WGS) entry which is preliminary data.</text>
</comment>
<evidence type="ECO:0000313" key="1">
    <source>
        <dbReference type="EMBL" id="GMF14255.1"/>
    </source>
</evidence>
<accession>A0A9W6TJX5</accession>
<name>A0A9W6TJX5_9STRA</name>
<gene>
    <name evidence="1" type="ORF">Plil01_000463300</name>
</gene>
<dbReference type="AlphaFoldDB" id="A0A9W6TJX5"/>
<proteinExistence type="predicted"/>
<evidence type="ECO:0000313" key="2">
    <source>
        <dbReference type="Proteomes" id="UP001165083"/>
    </source>
</evidence>
<reference evidence="1" key="1">
    <citation type="submission" date="2023-04" db="EMBL/GenBank/DDBJ databases">
        <title>Phytophthora lilii NBRC 32176.</title>
        <authorList>
            <person name="Ichikawa N."/>
            <person name="Sato H."/>
            <person name="Tonouchi N."/>
        </authorList>
    </citation>
    <scope>NUCLEOTIDE SEQUENCE</scope>
    <source>
        <strain evidence="1">NBRC 32176</strain>
    </source>
</reference>
<dbReference type="Proteomes" id="UP001165083">
    <property type="component" value="Unassembled WGS sequence"/>
</dbReference>